<evidence type="ECO:0000313" key="1">
    <source>
        <dbReference type="EMBL" id="CAG8804859.1"/>
    </source>
</evidence>
<accession>A0A9N9PAQ3</accession>
<sequence>REDMKVFDLNENDSMFVIISAGDNLLEYALRENSKRIHCVDLNPF</sequence>
<protein>
    <submittedName>
        <fullName evidence="1">20669_t:CDS:1</fullName>
    </submittedName>
</protein>
<evidence type="ECO:0000313" key="2">
    <source>
        <dbReference type="Proteomes" id="UP000789405"/>
    </source>
</evidence>
<dbReference type="Proteomes" id="UP000789405">
    <property type="component" value="Unassembled WGS sequence"/>
</dbReference>
<proteinExistence type="predicted"/>
<dbReference type="EMBL" id="CAJVPY010039448">
    <property type="protein sequence ID" value="CAG8804859.1"/>
    <property type="molecule type" value="Genomic_DNA"/>
</dbReference>
<name>A0A9N9PAQ3_9GLOM</name>
<dbReference type="Pfam" id="PF11899">
    <property type="entry name" value="DUF3419"/>
    <property type="match status" value="1"/>
</dbReference>
<organism evidence="1 2">
    <name type="scientific">Dentiscutata erythropus</name>
    <dbReference type="NCBI Taxonomy" id="1348616"/>
    <lineage>
        <taxon>Eukaryota</taxon>
        <taxon>Fungi</taxon>
        <taxon>Fungi incertae sedis</taxon>
        <taxon>Mucoromycota</taxon>
        <taxon>Glomeromycotina</taxon>
        <taxon>Glomeromycetes</taxon>
        <taxon>Diversisporales</taxon>
        <taxon>Gigasporaceae</taxon>
        <taxon>Dentiscutata</taxon>
    </lineage>
</organism>
<dbReference type="PANTHER" id="PTHR47473">
    <property type="entry name" value="BTA1P"/>
    <property type="match status" value="1"/>
</dbReference>
<feature type="non-terminal residue" evidence="1">
    <location>
        <position position="45"/>
    </location>
</feature>
<dbReference type="OrthoDB" id="10253390at2759"/>
<gene>
    <name evidence="1" type="ORF">DERYTH_LOCUS24185</name>
</gene>
<reference evidence="1" key="1">
    <citation type="submission" date="2021-06" db="EMBL/GenBank/DDBJ databases">
        <authorList>
            <person name="Kallberg Y."/>
            <person name="Tangrot J."/>
            <person name="Rosling A."/>
        </authorList>
    </citation>
    <scope>NUCLEOTIDE SEQUENCE</scope>
    <source>
        <strain evidence="1">MA453B</strain>
    </source>
</reference>
<dbReference type="PANTHER" id="PTHR47473:SF1">
    <property type="entry name" value="METHYLTRANSFERASE DOMAIN-CONTAINING PROTEIN"/>
    <property type="match status" value="1"/>
</dbReference>
<dbReference type="AlphaFoldDB" id="A0A9N9PAQ3"/>
<feature type="non-terminal residue" evidence="1">
    <location>
        <position position="1"/>
    </location>
</feature>
<keyword evidence="2" id="KW-1185">Reference proteome</keyword>
<comment type="caution">
    <text evidence="1">The sequence shown here is derived from an EMBL/GenBank/DDBJ whole genome shotgun (WGS) entry which is preliminary data.</text>
</comment>
<dbReference type="InterPro" id="IPR021829">
    <property type="entry name" value="DUF3419"/>
</dbReference>